<evidence type="ECO:0000313" key="1">
    <source>
        <dbReference type="EMBL" id="KJA17172.1"/>
    </source>
</evidence>
<organism evidence="1 2">
    <name type="scientific">Hypholoma sublateritium (strain FD-334 SS-4)</name>
    <dbReference type="NCBI Taxonomy" id="945553"/>
    <lineage>
        <taxon>Eukaryota</taxon>
        <taxon>Fungi</taxon>
        <taxon>Dikarya</taxon>
        <taxon>Basidiomycota</taxon>
        <taxon>Agaricomycotina</taxon>
        <taxon>Agaricomycetes</taxon>
        <taxon>Agaricomycetidae</taxon>
        <taxon>Agaricales</taxon>
        <taxon>Agaricineae</taxon>
        <taxon>Strophariaceae</taxon>
        <taxon>Hypholoma</taxon>
    </lineage>
</organism>
<proteinExistence type="predicted"/>
<reference evidence="2" key="1">
    <citation type="submission" date="2014-04" db="EMBL/GenBank/DDBJ databases">
        <title>Evolutionary Origins and Diversification of the Mycorrhizal Mutualists.</title>
        <authorList>
            <consortium name="DOE Joint Genome Institute"/>
            <consortium name="Mycorrhizal Genomics Consortium"/>
            <person name="Kohler A."/>
            <person name="Kuo A."/>
            <person name="Nagy L.G."/>
            <person name="Floudas D."/>
            <person name="Copeland A."/>
            <person name="Barry K.W."/>
            <person name="Cichocki N."/>
            <person name="Veneault-Fourrey C."/>
            <person name="LaButti K."/>
            <person name="Lindquist E.A."/>
            <person name="Lipzen A."/>
            <person name="Lundell T."/>
            <person name="Morin E."/>
            <person name="Murat C."/>
            <person name="Riley R."/>
            <person name="Ohm R."/>
            <person name="Sun H."/>
            <person name="Tunlid A."/>
            <person name="Henrissat B."/>
            <person name="Grigoriev I.V."/>
            <person name="Hibbett D.S."/>
            <person name="Martin F."/>
        </authorList>
    </citation>
    <scope>NUCLEOTIDE SEQUENCE [LARGE SCALE GENOMIC DNA]</scope>
    <source>
        <strain evidence="2">FD-334 SS-4</strain>
    </source>
</reference>
<dbReference type="EMBL" id="KN817608">
    <property type="protein sequence ID" value="KJA17172.1"/>
    <property type="molecule type" value="Genomic_DNA"/>
</dbReference>
<evidence type="ECO:0000313" key="2">
    <source>
        <dbReference type="Proteomes" id="UP000054270"/>
    </source>
</evidence>
<dbReference type="STRING" id="945553.A0A0D2KRA8"/>
<dbReference type="OMA" id="GCIVLEY"/>
<protein>
    <recommendedName>
        <fullName evidence="3">Protein kinase domain-containing protein</fullName>
    </recommendedName>
</protein>
<evidence type="ECO:0008006" key="3">
    <source>
        <dbReference type="Google" id="ProtNLM"/>
    </source>
</evidence>
<dbReference type="OrthoDB" id="3182995at2759"/>
<name>A0A0D2KRA8_HYPSF</name>
<dbReference type="SUPFAM" id="SSF56112">
    <property type="entry name" value="Protein kinase-like (PK-like)"/>
    <property type="match status" value="1"/>
</dbReference>
<sequence>MDYRTIHINAFEDYPTDLHLTSADVAENLPAQSRFTVVDTIPMPPGSPYNVYAAGIENVVAGMDLESTTFILKISQTPESLARLEHEAGIYAQQLLPLQGTVVPKFYGFFQGNFGGLEIGCIVLEYIDSSPPDGEDISDERENAQELLYRVSMVHAAGVVLNHPGGNLHTVGPDYDLKIIDFTAASVHVCGGVQPVLDSAPDEVDDEDVQACLELTLIEQKISQLSRFCALHEEALEEQSKLVAPRRSSVWSSWST</sequence>
<dbReference type="InterPro" id="IPR011009">
    <property type="entry name" value="Kinase-like_dom_sf"/>
</dbReference>
<dbReference type="AlphaFoldDB" id="A0A0D2KRA8"/>
<dbReference type="Proteomes" id="UP000054270">
    <property type="component" value="Unassembled WGS sequence"/>
</dbReference>
<gene>
    <name evidence="1" type="ORF">HYPSUDRAFT_192538</name>
</gene>
<accession>A0A0D2KRA8</accession>
<keyword evidence="2" id="KW-1185">Reference proteome</keyword>